<dbReference type="Proteomes" id="UP000245626">
    <property type="component" value="Unassembled WGS sequence"/>
</dbReference>
<proteinExistence type="predicted"/>
<evidence type="ECO:0000313" key="1">
    <source>
        <dbReference type="EMBL" id="PWN49635.1"/>
    </source>
</evidence>
<protein>
    <submittedName>
        <fullName evidence="1">Uncharacterized protein</fullName>
    </submittedName>
</protein>
<accession>A0ACD0NV83</accession>
<reference evidence="1 2" key="1">
    <citation type="journal article" date="2018" name="Mol. Biol. Evol.">
        <title>Broad Genomic Sampling Reveals a Smut Pathogenic Ancestry of the Fungal Clade Ustilaginomycotina.</title>
        <authorList>
            <person name="Kijpornyongpan T."/>
            <person name="Mondo S.J."/>
            <person name="Barry K."/>
            <person name="Sandor L."/>
            <person name="Lee J."/>
            <person name="Lipzen A."/>
            <person name="Pangilinan J."/>
            <person name="LaButti K."/>
            <person name="Hainaut M."/>
            <person name="Henrissat B."/>
            <person name="Grigoriev I.V."/>
            <person name="Spatafora J.W."/>
            <person name="Aime M.C."/>
        </authorList>
    </citation>
    <scope>NUCLEOTIDE SEQUENCE [LARGE SCALE GENOMIC DNA]</scope>
    <source>
        <strain evidence="1 2">SA 807</strain>
    </source>
</reference>
<organism evidence="1 2">
    <name type="scientific">Violaceomyces palustris</name>
    <dbReference type="NCBI Taxonomy" id="1673888"/>
    <lineage>
        <taxon>Eukaryota</taxon>
        <taxon>Fungi</taxon>
        <taxon>Dikarya</taxon>
        <taxon>Basidiomycota</taxon>
        <taxon>Ustilaginomycotina</taxon>
        <taxon>Ustilaginomycetes</taxon>
        <taxon>Violaceomycetales</taxon>
        <taxon>Violaceomycetaceae</taxon>
        <taxon>Violaceomyces</taxon>
    </lineage>
</organism>
<dbReference type="EMBL" id="KZ820024">
    <property type="protein sequence ID" value="PWN49635.1"/>
    <property type="molecule type" value="Genomic_DNA"/>
</dbReference>
<gene>
    <name evidence="1" type="ORF">IE53DRAFT_134958</name>
</gene>
<sequence>MKEKNRKENSTPSTGSSGEEEKEEKKGREGEEEGGRWQSIEGSARGHSSDQPSNLVKAVCHLQIDVKKSLDPVSISGSFFFFSSPCLKQFSSLLETQLPSFFWLFFFHLPLRLV</sequence>
<keyword evidence="2" id="KW-1185">Reference proteome</keyword>
<name>A0ACD0NV83_9BASI</name>
<evidence type="ECO:0000313" key="2">
    <source>
        <dbReference type="Proteomes" id="UP000245626"/>
    </source>
</evidence>